<proteinExistence type="predicted"/>
<gene>
    <name evidence="1" type="ORF">MGAL_10B026069</name>
</gene>
<evidence type="ECO:0000313" key="2">
    <source>
        <dbReference type="Proteomes" id="UP000596742"/>
    </source>
</evidence>
<organism evidence="1 2">
    <name type="scientific">Mytilus galloprovincialis</name>
    <name type="common">Mediterranean mussel</name>
    <dbReference type="NCBI Taxonomy" id="29158"/>
    <lineage>
        <taxon>Eukaryota</taxon>
        <taxon>Metazoa</taxon>
        <taxon>Spiralia</taxon>
        <taxon>Lophotrochozoa</taxon>
        <taxon>Mollusca</taxon>
        <taxon>Bivalvia</taxon>
        <taxon>Autobranchia</taxon>
        <taxon>Pteriomorphia</taxon>
        <taxon>Mytilida</taxon>
        <taxon>Mytiloidea</taxon>
        <taxon>Mytilidae</taxon>
        <taxon>Mytilinae</taxon>
        <taxon>Mytilus</taxon>
    </lineage>
</organism>
<comment type="caution">
    <text evidence="1">The sequence shown here is derived from an EMBL/GenBank/DDBJ whole genome shotgun (WGS) entry which is preliminary data.</text>
</comment>
<keyword evidence="2" id="KW-1185">Reference proteome</keyword>
<dbReference type="AlphaFoldDB" id="A0A8B6BZH7"/>
<protein>
    <submittedName>
        <fullName evidence="1">Uncharacterized protein</fullName>
    </submittedName>
</protein>
<dbReference type="OrthoDB" id="10575572at2759"/>
<evidence type="ECO:0000313" key="1">
    <source>
        <dbReference type="EMBL" id="VDH98152.1"/>
    </source>
</evidence>
<dbReference type="EMBL" id="UYJE01000978">
    <property type="protein sequence ID" value="VDH98152.1"/>
    <property type="molecule type" value="Genomic_DNA"/>
</dbReference>
<dbReference type="Proteomes" id="UP000596742">
    <property type="component" value="Unassembled WGS sequence"/>
</dbReference>
<reference evidence="1" key="1">
    <citation type="submission" date="2018-11" db="EMBL/GenBank/DDBJ databases">
        <authorList>
            <person name="Alioto T."/>
            <person name="Alioto T."/>
        </authorList>
    </citation>
    <scope>NUCLEOTIDE SEQUENCE</scope>
</reference>
<name>A0A8B6BZH7_MYTGA</name>
<sequence length="173" mass="19680">MQNEYLERNLVNTLFGLQSTSLCFSPFREICVTENCKNFPNAVPKAHAVNENCTCYFEVDGKKIESFLCDIEHVCTADNPIYPCEYPLPCQEQKCAKYPAAKCYNYVCGTCRADFFVGNVNRTAECGHACGPTMNINYNNKKYKKKLSSSSETILSQISFMTFENEYVKCPQK</sequence>
<accession>A0A8B6BZH7</accession>